<dbReference type="Gene3D" id="3.30.40.190">
    <property type="match status" value="1"/>
</dbReference>
<evidence type="ECO:0000313" key="1">
    <source>
        <dbReference type="EMBL" id="SHO54389.1"/>
    </source>
</evidence>
<dbReference type="InterPro" id="IPR031875">
    <property type="entry name" value="RecA_dep_nuc"/>
</dbReference>
<proteinExistence type="predicted"/>
<organism evidence="1 2">
    <name type="scientific">Vibrio quintilis</name>
    <dbReference type="NCBI Taxonomy" id="1117707"/>
    <lineage>
        <taxon>Bacteria</taxon>
        <taxon>Pseudomonadati</taxon>
        <taxon>Pseudomonadota</taxon>
        <taxon>Gammaproteobacteria</taxon>
        <taxon>Vibrionales</taxon>
        <taxon>Vibrionaceae</taxon>
        <taxon>Vibrio</taxon>
    </lineage>
</organism>
<reference evidence="2" key="1">
    <citation type="submission" date="2016-12" db="EMBL/GenBank/DDBJ databases">
        <authorList>
            <person name="Rodrigo-Torres L."/>
            <person name="Arahal R.D."/>
            <person name="Lucena T."/>
        </authorList>
    </citation>
    <scope>NUCLEOTIDE SEQUENCE [LARGE SCALE GENOMIC DNA]</scope>
</reference>
<name>A0A1M7YP53_9VIBR</name>
<evidence type="ECO:0008006" key="3">
    <source>
        <dbReference type="Google" id="ProtNLM"/>
    </source>
</evidence>
<evidence type="ECO:0000313" key="2">
    <source>
        <dbReference type="Proteomes" id="UP000184600"/>
    </source>
</evidence>
<dbReference type="Pfam" id="PF16786">
    <property type="entry name" value="RecA_dep_nuc"/>
    <property type="match status" value="1"/>
</dbReference>
<dbReference type="EMBL" id="FRFG01000003">
    <property type="protein sequence ID" value="SHO54389.1"/>
    <property type="molecule type" value="Genomic_DNA"/>
</dbReference>
<dbReference type="Proteomes" id="UP000184600">
    <property type="component" value="Unassembled WGS sequence"/>
</dbReference>
<dbReference type="AlphaFoldDB" id="A0A1M7YP53"/>
<dbReference type="OrthoDB" id="8966986at2"/>
<keyword evidence="2" id="KW-1185">Reference proteome</keyword>
<dbReference type="RefSeq" id="WP_073579306.1">
    <property type="nucleotide sequence ID" value="NZ_AP024898.1"/>
</dbReference>
<gene>
    <name evidence="1" type="ORF">VQ7734_00103</name>
</gene>
<accession>A0A1M7YP53</accession>
<protein>
    <recommendedName>
        <fullName evidence="3">DUF968 domain-containing protein</fullName>
    </recommendedName>
</protein>
<sequence>MRKADREHLDHVQSLGCIACRKLGYFDTPAEIHHIRTGQGAAQRASHHETLPLCPYHHRTGGYGEAFHAGSGVWQKRFGTEAELLQEVKELLEYKLADVV</sequence>
<dbReference type="STRING" id="1117707.VQ7734_00103"/>